<dbReference type="InParanoid" id="D8PVC1"/>
<feature type="non-terminal residue" evidence="1">
    <location>
        <position position="383"/>
    </location>
</feature>
<dbReference type="VEuPathDB" id="FungiDB:SCHCODRAFT_01117694"/>
<protein>
    <submittedName>
        <fullName evidence="1">Uncharacterized protein</fullName>
    </submittedName>
</protein>
<dbReference type="RefSeq" id="XP_003035743.1">
    <property type="nucleotide sequence ID" value="XM_003035697.1"/>
</dbReference>
<dbReference type="eggNOG" id="ENOG502RC5Y">
    <property type="taxonomic scope" value="Eukaryota"/>
</dbReference>
<name>D8PVC1_SCHCM</name>
<dbReference type="EMBL" id="GL377303">
    <property type="protein sequence ID" value="EFJ00841.1"/>
    <property type="molecule type" value="Genomic_DNA"/>
</dbReference>
<dbReference type="Proteomes" id="UP000007431">
    <property type="component" value="Unassembled WGS sequence"/>
</dbReference>
<organism evidence="2">
    <name type="scientific">Schizophyllum commune (strain H4-8 / FGSC 9210)</name>
    <name type="common">Split gill fungus</name>
    <dbReference type="NCBI Taxonomy" id="578458"/>
    <lineage>
        <taxon>Eukaryota</taxon>
        <taxon>Fungi</taxon>
        <taxon>Dikarya</taxon>
        <taxon>Basidiomycota</taxon>
        <taxon>Agaricomycotina</taxon>
        <taxon>Agaricomycetes</taxon>
        <taxon>Agaricomycetidae</taxon>
        <taxon>Agaricales</taxon>
        <taxon>Schizophyllaceae</taxon>
        <taxon>Schizophyllum</taxon>
    </lineage>
</organism>
<evidence type="ECO:0000313" key="1">
    <source>
        <dbReference type="EMBL" id="EFJ00841.1"/>
    </source>
</evidence>
<sequence length="383" mass="42248">MNPSLYLDFRSLSAALTSHALHAAMEKGEILKSQAQLVLERNRQYAKLASCLAVLLVFACIKFLSRPSRKSKRSALTLADLSPCMRALMLLIVPTRVAWPPHYSRAARAAVLSHSKTITLDLHVLLADISSGKIELRHPEDLVDLLSGLRVDGWIIALRVDPGWSRKIQRGIAMKPLKSLLTLIDREEAGNSDHPQPGKIERPTLVLDNVAPSLAEPRLAAFLRAHYACAVEFTAVSGSISAWSTPWILAALPFCPHRHKAACIRTEPQTTPLFATLHGTLDLLARADALAAPDESAAPDTLASPDGLDQPRKTILAVHNISVNYAADLLELRERLHSDATMRSSYVARYGVDCWRERRVMLAWEAALLRAGMLVRWSVELRG</sequence>
<dbReference type="AlphaFoldDB" id="D8PVC1"/>
<gene>
    <name evidence="1" type="ORF">SCHCODRAFT_105144</name>
</gene>
<reference evidence="1 2" key="1">
    <citation type="journal article" date="2010" name="Nat. Biotechnol.">
        <title>Genome sequence of the model mushroom Schizophyllum commune.</title>
        <authorList>
            <person name="Ohm R.A."/>
            <person name="de Jong J.F."/>
            <person name="Lugones L.G."/>
            <person name="Aerts A."/>
            <person name="Kothe E."/>
            <person name="Stajich J.E."/>
            <person name="de Vries R.P."/>
            <person name="Record E."/>
            <person name="Levasseur A."/>
            <person name="Baker S.E."/>
            <person name="Bartholomew K.A."/>
            <person name="Coutinho P.M."/>
            <person name="Erdmann S."/>
            <person name="Fowler T.J."/>
            <person name="Gathman A.C."/>
            <person name="Lombard V."/>
            <person name="Henrissat B."/>
            <person name="Knabe N."/>
            <person name="Kuees U."/>
            <person name="Lilly W.W."/>
            <person name="Lindquist E."/>
            <person name="Lucas S."/>
            <person name="Magnuson J.K."/>
            <person name="Piumi F."/>
            <person name="Raudaskoski M."/>
            <person name="Salamov A."/>
            <person name="Schmutz J."/>
            <person name="Schwarze F.W.M.R."/>
            <person name="vanKuyk P.A."/>
            <person name="Horton J.S."/>
            <person name="Grigoriev I.V."/>
            <person name="Woesten H.A.B."/>
        </authorList>
    </citation>
    <scope>NUCLEOTIDE SEQUENCE [LARGE SCALE GENOMIC DNA]</scope>
    <source>
        <strain evidence="2">H4-8 / FGSC 9210</strain>
    </source>
</reference>
<dbReference type="KEGG" id="scm:SCHCO_01117694"/>
<dbReference type="OMA" id="PFFPRAY"/>
<dbReference type="HOGENOM" id="CLU_051890_0_0_1"/>
<dbReference type="OrthoDB" id="3059868at2759"/>
<keyword evidence="2" id="KW-1185">Reference proteome</keyword>
<proteinExistence type="predicted"/>
<dbReference type="GeneID" id="9595435"/>
<evidence type="ECO:0000313" key="2">
    <source>
        <dbReference type="Proteomes" id="UP000007431"/>
    </source>
</evidence>
<accession>D8PVC1</accession>